<dbReference type="EMBL" id="BAAAHQ010000024">
    <property type="protein sequence ID" value="GAA0938020.1"/>
    <property type="molecule type" value="Genomic_DNA"/>
</dbReference>
<evidence type="ECO:0000313" key="2">
    <source>
        <dbReference type="EMBL" id="GAA0938020.1"/>
    </source>
</evidence>
<evidence type="ECO:0000256" key="1">
    <source>
        <dbReference type="SAM" id="MobiDB-lite"/>
    </source>
</evidence>
<accession>A0ABP4AQF2</accession>
<reference evidence="3" key="1">
    <citation type="journal article" date="2019" name="Int. J. Syst. Evol. Microbiol.">
        <title>The Global Catalogue of Microorganisms (GCM) 10K type strain sequencing project: providing services to taxonomists for standard genome sequencing and annotation.</title>
        <authorList>
            <consortium name="The Broad Institute Genomics Platform"/>
            <consortium name="The Broad Institute Genome Sequencing Center for Infectious Disease"/>
            <person name="Wu L."/>
            <person name="Ma J."/>
        </authorList>
    </citation>
    <scope>NUCLEOTIDE SEQUENCE [LARGE SCALE GENOMIC DNA]</scope>
    <source>
        <strain evidence="3">JCM 11136</strain>
    </source>
</reference>
<gene>
    <name evidence="2" type="ORF">GCM10009560_47710</name>
</gene>
<keyword evidence="3" id="KW-1185">Reference proteome</keyword>
<comment type="caution">
    <text evidence="2">The sequence shown here is derived from an EMBL/GenBank/DDBJ whole genome shotgun (WGS) entry which is preliminary data.</text>
</comment>
<proteinExistence type="predicted"/>
<dbReference type="Proteomes" id="UP001501578">
    <property type="component" value="Unassembled WGS sequence"/>
</dbReference>
<sequence>MRDRTGALSIRNGLNRKTIHLNAANSDNNRPTVEKTRHTNHASIDTRMTIASAAAEPRPIATDLPQRRYQGIGRPVNLDQPGARPARIARTR</sequence>
<evidence type="ECO:0008006" key="4">
    <source>
        <dbReference type="Google" id="ProtNLM"/>
    </source>
</evidence>
<evidence type="ECO:0000313" key="3">
    <source>
        <dbReference type="Proteomes" id="UP001501578"/>
    </source>
</evidence>
<name>A0ABP4AQF2_9ACTN</name>
<organism evidence="2 3">
    <name type="scientific">Nonomuraea longicatena</name>
    <dbReference type="NCBI Taxonomy" id="83682"/>
    <lineage>
        <taxon>Bacteria</taxon>
        <taxon>Bacillati</taxon>
        <taxon>Actinomycetota</taxon>
        <taxon>Actinomycetes</taxon>
        <taxon>Streptosporangiales</taxon>
        <taxon>Streptosporangiaceae</taxon>
        <taxon>Nonomuraea</taxon>
    </lineage>
</organism>
<feature type="region of interest" description="Disordered" evidence="1">
    <location>
        <begin position="19"/>
        <end position="92"/>
    </location>
</feature>
<protein>
    <recommendedName>
        <fullName evidence="4">Transposase</fullName>
    </recommendedName>
</protein>